<dbReference type="AlphaFoldDB" id="A0AAW0J5F0"/>
<keyword evidence="4 5" id="KW-0143">Chaperone</keyword>
<reference evidence="7 8" key="1">
    <citation type="journal article" date="2023" name="bioRxiv">
        <title>Conserved and derived expression patterns and positive selection on dental genes reveal complex evolutionary context of ever-growing rodent molars.</title>
        <authorList>
            <person name="Calamari Z.T."/>
            <person name="Song A."/>
            <person name="Cohen E."/>
            <person name="Akter M."/>
            <person name="Roy R.D."/>
            <person name="Hallikas O."/>
            <person name="Christensen M.M."/>
            <person name="Li P."/>
            <person name="Marangoni P."/>
            <person name="Jernvall J."/>
            <person name="Klein O.D."/>
        </authorList>
    </citation>
    <scope>NUCLEOTIDE SEQUENCE [LARGE SCALE GENOMIC DNA]</scope>
    <source>
        <strain evidence="7">V071</strain>
    </source>
</reference>
<evidence type="ECO:0000256" key="3">
    <source>
        <dbReference type="ARBA" id="ARBA00022840"/>
    </source>
</evidence>
<comment type="similarity">
    <text evidence="1 5">Belongs to the TCP-1 chaperonin family.</text>
</comment>
<dbReference type="InterPro" id="IPR027409">
    <property type="entry name" value="GroEL-like_apical_dom_sf"/>
</dbReference>
<protein>
    <recommendedName>
        <fullName evidence="9">T-complex protein 1 subunit theta-like 2</fullName>
    </recommendedName>
</protein>
<dbReference type="PANTHER" id="PTHR11353">
    <property type="entry name" value="CHAPERONIN"/>
    <property type="match status" value="1"/>
</dbReference>
<dbReference type="Gene3D" id="3.30.260.10">
    <property type="entry name" value="TCP-1-like chaperonin intermediate domain"/>
    <property type="match status" value="1"/>
</dbReference>
<dbReference type="Gene3D" id="3.50.7.10">
    <property type="entry name" value="GroEL"/>
    <property type="match status" value="1"/>
</dbReference>
<dbReference type="GO" id="GO:0005524">
    <property type="term" value="F:ATP binding"/>
    <property type="evidence" value="ECO:0007669"/>
    <property type="project" value="UniProtKB-KW"/>
</dbReference>
<evidence type="ECO:0000256" key="4">
    <source>
        <dbReference type="ARBA" id="ARBA00023186"/>
    </source>
</evidence>
<dbReference type="Pfam" id="PF00118">
    <property type="entry name" value="Cpn60_TCP1"/>
    <property type="match status" value="1"/>
</dbReference>
<dbReference type="InterPro" id="IPR017998">
    <property type="entry name" value="Chaperone_TCP-1"/>
</dbReference>
<gene>
    <name evidence="7" type="ORF">U0070_004839</name>
</gene>
<dbReference type="PRINTS" id="PR00304">
    <property type="entry name" value="TCOMPLEXTCP1"/>
</dbReference>
<dbReference type="InterPro" id="IPR002423">
    <property type="entry name" value="Cpn60/GroEL/TCP-1"/>
</dbReference>
<evidence type="ECO:0008006" key="9">
    <source>
        <dbReference type="Google" id="ProtNLM"/>
    </source>
</evidence>
<dbReference type="EMBL" id="JBBHLL010000062">
    <property type="protein sequence ID" value="KAK7821875.1"/>
    <property type="molecule type" value="Genomic_DNA"/>
</dbReference>
<dbReference type="Proteomes" id="UP001488838">
    <property type="component" value="Unassembled WGS sequence"/>
</dbReference>
<keyword evidence="8" id="KW-1185">Reference proteome</keyword>
<organism evidence="7 8">
    <name type="scientific">Myodes glareolus</name>
    <name type="common">Bank vole</name>
    <name type="synonym">Clethrionomys glareolus</name>
    <dbReference type="NCBI Taxonomy" id="447135"/>
    <lineage>
        <taxon>Eukaryota</taxon>
        <taxon>Metazoa</taxon>
        <taxon>Chordata</taxon>
        <taxon>Craniata</taxon>
        <taxon>Vertebrata</taxon>
        <taxon>Euteleostomi</taxon>
        <taxon>Mammalia</taxon>
        <taxon>Eutheria</taxon>
        <taxon>Euarchontoglires</taxon>
        <taxon>Glires</taxon>
        <taxon>Rodentia</taxon>
        <taxon>Myomorpha</taxon>
        <taxon>Muroidea</taxon>
        <taxon>Cricetidae</taxon>
        <taxon>Arvicolinae</taxon>
        <taxon>Myodes</taxon>
    </lineage>
</organism>
<sequence>MAVSPPSQAKPSEVSSTLQLPQRLAPSLEKKTESLGEERSCLLRATAAAQTLASIVRPCYGPYGRQKFLVTAKGETVCTGHAAAILRALELEHPAAQFVREIAQIQAENTGDGTTFVVLLTEALLEQSQYLLWAGLARNQLRESLATATAEVLTALPSLAIRSLGPLEDPSWALYSVMNTHTLPDTEYLTKLVSHVCWVSREPNGTFRPDRIGVCLLEGGTLNDSHILPGLAICGKPCGQMTEVLADARVALFICPFGPTNPHSLATPRLSNPEELLRFRKETEQVEKEIAQLAAMDINVAVVWGEVNENMVVQANNCGIMVIQAKSRKDVVYLSETMGTPLLTRLLPPLKPGKCQKVYRKELQGSVAVVFEWEYETTPSLTLILRGPTIQGLRGAEQAVYYGIDAFSQLCQDPRVLPGAGATEMALAKMLSDKGSRLAGPNGLAFLAFAHALSALPKTLAENAGLAAQCVMAEMSGIHQAGNFLTGVGTDGIINVAQEGIWDILRTKAQGLQAVSELVQQLVTVDEIIVAKKTPVHQQITRPTPQAKQSSPLREKFFAKYV</sequence>
<evidence type="ECO:0000256" key="1">
    <source>
        <dbReference type="ARBA" id="ARBA00008020"/>
    </source>
</evidence>
<dbReference type="Gene3D" id="1.10.560.10">
    <property type="entry name" value="GroEL-like equatorial domain"/>
    <property type="match status" value="1"/>
</dbReference>
<evidence type="ECO:0000256" key="6">
    <source>
        <dbReference type="SAM" id="MobiDB-lite"/>
    </source>
</evidence>
<dbReference type="SUPFAM" id="SSF52029">
    <property type="entry name" value="GroEL apical domain-like"/>
    <property type="match status" value="1"/>
</dbReference>
<keyword evidence="3 5" id="KW-0067">ATP-binding</keyword>
<dbReference type="SUPFAM" id="SSF54849">
    <property type="entry name" value="GroEL-intermediate domain like"/>
    <property type="match status" value="1"/>
</dbReference>
<evidence type="ECO:0000313" key="8">
    <source>
        <dbReference type="Proteomes" id="UP001488838"/>
    </source>
</evidence>
<dbReference type="GO" id="GO:0140662">
    <property type="term" value="F:ATP-dependent protein folding chaperone"/>
    <property type="evidence" value="ECO:0007669"/>
    <property type="project" value="InterPro"/>
</dbReference>
<dbReference type="InterPro" id="IPR027413">
    <property type="entry name" value="GROEL-like_equatorial_sf"/>
</dbReference>
<name>A0AAW0J5F0_MYOGA</name>
<keyword evidence="2 5" id="KW-0547">Nucleotide-binding</keyword>
<evidence type="ECO:0000256" key="5">
    <source>
        <dbReference type="RuleBase" id="RU004187"/>
    </source>
</evidence>
<proteinExistence type="inferred from homology"/>
<dbReference type="SUPFAM" id="SSF48592">
    <property type="entry name" value="GroEL equatorial domain-like"/>
    <property type="match status" value="1"/>
</dbReference>
<dbReference type="InterPro" id="IPR027410">
    <property type="entry name" value="TCP-1-like_intermed_sf"/>
</dbReference>
<feature type="region of interest" description="Disordered" evidence="6">
    <location>
        <begin position="1"/>
        <end position="20"/>
    </location>
</feature>
<evidence type="ECO:0000313" key="7">
    <source>
        <dbReference type="EMBL" id="KAK7821875.1"/>
    </source>
</evidence>
<comment type="caution">
    <text evidence="7">The sequence shown here is derived from an EMBL/GenBank/DDBJ whole genome shotgun (WGS) entry which is preliminary data.</text>
</comment>
<evidence type="ECO:0000256" key="2">
    <source>
        <dbReference type="ARBA" id="ARBA00022741"/>
    </source>
</evidence>
<accession>A0AAW0J5F0</accession>